<dbReference type="AlphaFoldDB" id="A0A8J2J248"/>
<reference evidence="3" key="1">
    <citation type="submission" date="2021-06" db="EMBL/GenBank/DDBJ databases">
        <authorList>
            <person name="Hodson N. C."/>
            <person name="Mongue J. A."/>
            <person name="Jaron S. K."/>
        </authorList>
    </citation>
    <scope>NUCLEOTIDE SEQUENCE</scope>
</reference>
<accession>A0A8J2J248</accession>
<comment type="caution">
    <text evidence="3">The sequence shown here is derived from an EMBL/GenBank/DDBJ whole genome shotgun (WGS) entry which is preliminary data.</text>
</comment>
<dbReference type="InterPro" id="IPR051737">
    <property type="entry name" value="L-xylulose/Carbonyl_redctase"/>
</dbReference>
<keyword evidence="4" id="KW-1185">Reference proteome</keyword>
<dbReference type="Proteomes" id="UP000708208">
    <property type="component" value="Unassembled WGS sequence"/>
</dbReference>
<dbReference type="PANTHER" id="PTHR44252:SF3">
    <property type="entry name" value="D-ERYTHRULOSE REDUCTASE-RELATED"/>
    <property type="match status" value="1"/>
</dbReference>
<protein>
    <recommendedName>
        <fullName evidence="5">Short-chain dehydrogenase</fullName>
    </recommendedName>
</protein>
<dbReference type="GO" id="GO:0005997">
    <property type="term" value="P:xylulose metabolic process"/>
    <property type="evidence" value="ECO:0007669"/>
    <property type="project" value="TreeGrafter"/>
</dbReference>
<proteinExistence type="inferred from homology"/>
<keyword evidence="2" id="KW-0521">NADP</keyword>
<evidence type="ECO:0000313" key="3">
    <source>
        <dbReference type="EMBL" id="CAG7683709.1"/>
    </source>
</evidence>
<sequence>MNIRFNGKRILVAGAGRELVLQGIGRDLVKAFAKGGTTVVALSRTQEHLDSLKAECPLVQTIYADVGSCNCHISFADTWFGQ</sequence>
<evidence type="ECO:0000256" key="2">
    <source>
        <dbReference type="ARBA" id="ARBA00022857"/>
    </source>
</evidence>
<dbReference type="GO" id="GO:0004090">
    <property type="term" value="F:carbonyl reductase (NADPH) activity"/>
    <property type="evidence" value="ECO:0007669"/>
    <property type="project" value="TreeGrafter"/>
</dbReference>
<comment type="similarity">
    <text evidence="1">Belongs to the short-chain dehydrogenases/reductases (SDR) family.</text>
</comment>
<dbReference type="OrthoDB" id="6427715at2759"/>
<gene>
    <name evidence="3" type="ORF">AFUS01_LOCUS2965</name>
</gene>
<name>A0A8J2J248_9HEXA</name>
<dbReference type="PANTHER" id="PTHR44252">
    <property type="entry name" value="D-ERYTHRULOSE REDUCTASE"/>
    <property type="match status" value="1"/>
</dbReference>
<evidence type="ECO:0000256" key="1">
    <source>
        <dbReference type="ARBA" id="ARBA00006484"/>
    </source>
</evidence>
<organism evidence="3 4">
    <name type="scientific">Allacma fusca</name>
    <dbReference type="NCBI Taxonomy" id="39272"/>
    <lineage>
        <taxon>Eukaryota</taxon>
        <taxon>Metazoa</taxon>
        <taxon>Ecdysozoa</taxon>
        <taxon>Arthropoda</taxon>
        <taxon>Hexapoda</taxon>
        <taxon>Collembola</taxon>
        <taxon>Symphypleona</taxon>
        <taxon>Sminthuridae</taxon>
        <taxon>Allacma</taxon>
    </lineage>
</organism>
<dbReference type="GO" id="GO:0006006">
    <property type="term" value="P:glucose metabolic process"/>
    <property type="evidence" value="ECO:0007669"/>
    <property type="project" value="TreeGrafter"/>
</dbReference>
<dbReference type="GO" id="GO:0050038">
    <property type="term" value="F:L-xylulose reductase (NADPH) activity"/>
    <property type="evidence" value="ECO:0007669"/>
    <property type="project" value="TreeGrafter"/>
</dbReference>
<evidence type="ECO:0000313" key="4">
    <source>
        <dbReference type="Proteomes" id="UP000708208"/>
    </source>
</evidence>
<evidence type="ECO:0008006" key="5">
    <source>
        <dbReference type="Google" id="ProtNLM"/>
    </source>
</evidence>
<dbReference type="EMBL" id="CAJVCH010017483">
    <property type="protein sequence ID" value="CAG7683709.1"/>
    <property type="molecule type" value="Genomic_DNA"/>
</dbReference>